<dbReference type="Proteomes" id="UP000029221">
    <property type="component" value="Unassembled WGS sequence"/>
</dbReference>
<proteinExistence type="predicted"/>
<name>A0A090Q5D3_9FLAO</name>
<gene>
    <name evidence="1" type="ORF">JCM19294_854</name>
</gene>
<evidence type="ECO:0000313" key="1">
    <source>
        <dbReference type="EMBL" id="GAK98220.1"/>
    </source>
</evidence>
<evidence type="ECO:0000313" key="2">
    <source>
        <dbReference type="Proteomes" id="UP000029221"/>
    </source>
</evidence>
<dbReference type="RefSeq" id="WP_167342180.1">
    <property type="nucleotide sequence ID" value="NZ_BBML01000010.1"/>
</dbReference>
<organism evidence="1 2">
    <name type="scientific">Nonlabens tegetincola</name>
    <dbReference type="NCBI Taxonomy" id="323273"/>
    <lineage>
        <taxon>Bacteria</taxon>
        <taxon>Pseudomonadati</taxon>
        <taxon>Bacteroidota</taxon>
        <taxon>Flavobacteriia</taxon>
        <taxon>Flavobacteriales</taxon>
        <taxon>Flavobacteriaceae</taxon>
        <taxon>Nonlabens</taxon>
    </lineage>
</organism>
<accession>A0A090Q5D3</accession>
<protein>
    <submittedName>
        <fullName evidence="1">Uncharacterized protein</fullName>
    </submittedName>
</protein>
<dbReference type="AlphaFoldDB" id="A0A090Q5D3"/>
<comment type="caution">
    <text evidence="1">The sequence shown here is derived from an EMBL/GenBank/DDBJ whole genome shotgun (WGS) entry which is preliminary data.</text>
</comment>
<reference evidence="1" key="1">
    <citation type="journal article" date="2014" name="Genome Announc.">
        <title>Draft Genome Sequences of Marine Flavobacterium Nonlabens Strains NR17, NR24, NR27, NR32, NR33, and Ara13.</title>
        <authorList>
            <person name="Nakanishi M."/>
            <person name="Meirelles P."/>
            <person name="Suzuki R."/>
            <person name="Takatani N."/>
            <person name="Mino S."/>
            <person name="Suda W."/>
            <person name="Oshima K."/>
            <person name="Hattori M."/>
            <person name="Ohkuma M."/>
            <person name="Hosokawa M."/>
            <person name="Miyashita K."/>
            <person name="Thompson F.L."/>
            <person name="Niwa A."/>
            <person name="Sawabe T."/>
            <person name="Sawabe T."/>
        </authorList>
    </citation>
    <scope>NUCLEOTIDE SEQUENCE [LARGE SCALE GENOMIC DNA]</scope>
    <source>
        <strain evidence="1">JCM 19294</strain>
    </source>
</reference>
<sequence>MNLFTFNKHIPCLKIVNRYICKNNNNHIGIGYGVITSYLKVDGYAFAKA</sequence>
<dbReference type="EMBL" id="BBML01000010">
    <property type="protein sequence ID" value="GAK98220.1"/>
    <property type="molecule type" value="Genomic_DNA"/>
</dbReference>
<keyword evidence="2" id="KW-1185">Reference proteome</keyword>